<name>A0A151AL04_9CLOT</name>
<sequence length="168" mass="19609">MIIKKYLLDTNIVIKIWKICPNLLNDMNKSEKVDFKIPRYIAEELSVKEFGEFNGNRVLTNRFIELLENIIDIDIDGLSTGYSNKENSDYNYEKNSAIKYYPNKNIYMVNDNKISKNDYSLIYACQANKDYILVTEDKSLLNSAKSIVGPSRVMNFNEFIEDVNLELY</sequence>
<keyword evidence="3" id="KW-1185">Reference proteome</keyword>
<dbReference type="SUPFAM" id="SSF88723">
    <property type="entry name" value="PIN domain-like"/>
    <property type="match status" value="1"/>
</dbReference>
<dbReference type="RefSeq" id="WP_061858867.1">
    <property type="nucleotide sequence ID" value="NZ_LTBB01000011.1"/>
</dbReference>
<dbReference type="STRING" id="1121305.CLCOL_20470"/>
<dbReference type="Pfam" id="PF13638">
    <property type="entry name" value="PIN_4"/>
    <property type="match status" value="1"/>
</dbReference>
<evidence type="ECO:0000313" key="3">
    <source>
        <dbReference type="Proteomes" id="UP000075374"/>
    </source>
</evidence>
<dbReference type="Proteomes" id="UP000075374">
    <property type="component" value="Unassembled WGS sequence"/>
</dbReference>
<dbReference type="PATRIC" id="fig|1121305.3.peg.2053"/>
<accession>A0A151AL04</accession>
<evidence type="ECO:0000259" key="1">
    <source>
        <dbReference type="Pfam" id="PF13638"/>
    </source>
</evidence>
<organism evidence="2 3">
    <name type="scientific">Clostridium colicanis DSM 13634</name>
    <dbReference type="NCBI Taxonomy" id="1121305"/>
    <lineage>
        <taxon>Bacteria</taxon>
        <taxon>Bacillati</taxon>
        <taxon>Bacillota</taxon>
        <taxon>Clostridia</taxon>
        <taxon>Eubacteriales</taxon>
        <taxon>Clostridiaceae</taxon>
        <taxon>Clostridium</taxon>
    </lineage>
</organism>
<comment type="caution">
    <text evidence="2">The sequence shown here is derived from an EMBL/GenBank/DDBJ whole genome shotgun (WGS) entry which is preliminary data.</text>
</comment>
<dbReference type="InterPro" id="IPR029060">
    <property type="entry name" value="PIN-like_dom_sf"/>
</dbReference>
<feature type="domain" description="PIN" evidence="1">
    <location>
        <begin position="6"/>
        <end position="146"/>
    </location>
</feature>
<reference evidence="2 3" key="1">
    <citation type="submission" date="2016-02" db="EMBL/GenBank/DDBJ databases">
        <title>Genome sequence of Clostridium colicanis DSM 13634.</title>
        <authorList>
            <person name="Poehlein A."/>
            <person name="Daniel R."/>
        </authorList>
    </citation>
    <scope>NUCLEOTIDE SEQUENCE [LARGE SCALE GENOMIC DNA]</scope>
    <source>
        <strain evidence="2 3">DSM 13634</strain>
    </source>
</reference>
<dbReference type="EMBL" id="LTBB01000011">
    <property type="protein sequence ID" value="KYH28321.1"/>
    <property type="molecule type" value="Genomic_DNA"/>
</dbReference>
<dbReference type="AlphaFoldDB" id="A0A151AL04"/>
<gene>
    <name evidence="2" type="ORF">CLCOL_20470</name>
</gene>
<proteinExistence type="predicted"/>
<dbReference type="Gene3D" id="3.40.50.1010">
    <property type="entry name" value="5'-nuclease"/>
    <property type="match status" value="1"/>
</dbReference>
<evidence type="ECO:0000313" key="2">
    <source>
        <dbReference type="EMBL" id="KYH28321.1"/>
    </source>
</evidence>
<dbReference type="InterPro" id="IPR002716">
    <property type="entry name" value="PIN_dom"/>
</dbReference>
<protein>
    <recommendedName>
        <fullName evidence="1">PIN domain-containing protein</fullName>
    </recommendedName>
</protein>